<organism evidence="1 2">
    <name type="scientific">Streptomyces mangrovisoli</name>
    <dbReference type="NCBI Taxonomy" id="1428628"/>
    <lineage>
        <taxon>Bacteria</taxon>
        <taxon>Bacillati</taxon>
        <taxon>Actinomycetota</taxon>
        <taxon>Actinomycetes</taxon>
        <taxon>Kitasatosporales</taxon>
        <taxon>Streptomycetaceae</taxon>
        <taxon>Streptomyces</taxon>
    </lineage>
</organism>
<dbReference type="Proteomes" id="UP000034196">
    <property type="component" value="Unassembled WGS sequence"/>
</dbReference>
<accession>A0A1J4NR52</accession>
<name>A0A1J4NR52_9ACTN</name>
<sequence>MCTGKPSEGGWAFYVAEGKNTEIAEKTAKSGSWIGLSFHGAAEDCRIDLAVVDGGTALCATDDRDAPCGLDVKFTKES</sequence>
<keyword evidence="2" id="KW-1185">Reference proteome</keyword>
<gene>
    <name evidence="1" type="ORF">WN71_026460</name>
</gene>
<proteinExistence type="predicted"/>
<evidence type="ECO:0000313" key="1">
    <source>
        <dbReference type="EMBL" id="OIJ64921.1"/>
    </source>
</evidence>
<comment type="caution">
    <text evidence="1">The sequence shown here is derived from an EMBL/GenBank/DDBJ whole genome shotgun (WGS) entry which is preliminary data.</text>
</comment>
<dbReference type="EMBL" id="LAVA02000068">
    <property type="protein sequence ID" value="OIJ64921.1"/>
    <property type="molecule type" value="Genomic_DNA"/>
</dbReference>
<dbReference type="AlphaFoldDB" id="A0A1J4NR52"/>
<protein>
    <submittedName>
        <fullName evidence="1">Uncharacterized protein</fullName>
    </submittedName>
</protein>
<evidence type="ECO:0000313" key="2">
    <source>
        <dbReference type="Proteomes" id="UP000034196"/>
    </source>
</evidence>
<reference evidence="1" key="1">
    <citation type="submission" date="2016-10" db="EMBL/GenBank/DDBJ databases">
        <title>Genome sequence of Streptomyces mangrovisoli MUSC 149.</title>
        <authorList>
            <person name="Lee L.-H."/>
            <person name="Ser H.-L."/>
        </authorList>
    </citation>
    <scope>NUCLEOTIDE SEQUENCE [LARGE SCALE GENOMIC DNA]</scope>
    <source>
        <strain evidence="1">MUSC 149</strain>
    </source>
</reference>